<dbReference type="GO" id="GO:0003755">
    <property type="term" value="F:peptidyl-prolyl cis-trans isomerase activity"/>
    <property type="evidence" value="ECO:0007669"/>
    <property type="project" value="UniProtKB-EC"/>
</dbReference>
<dbReference type="AlphaFoldDB" id="A0A9W9YI79"/>
<sequence length="267" mass="30049">MADEENRRKRGLDAADKSDDEEEDEMIGPMPVLPPKAKKKRVLEFEKVYLGNIPSAESYEKSFMHRDLITHILVTVTEFLITASCDGHVKFWKKEDDGVEFVKHFKAHLGVIHCIAASADGQVLCSTADDKSLKVFDVVNLCFFPLDMINMLRLDYIPGQCEWIFPPGAAVAAVACSEKETGVIHVYDGRGTSTALHTLNLHTKPVTFIKYNAVYDVAVSADEAGMVEYWSGIKRDLQFPKNVDFEFKTDTDLFEFIMVSNAIIFLK</sequence>
<dbReference type="EC" id="5.2.1.8" evidence="5"/>
<dbReference type="EMBL" id="MU827359">
    <property type="protein sequence ID" value="KAJ7351669.1"/>
    <property type="molecule type" value="Genomic_DNA"/>
</dbReference>
<dbReference type="GO" id="GO:1990234">
    <property type="term" value="C:transferase complex"/>
    <property type="evidence" value="ECO:0007669"/>
    <property type="project" value="UniProtKB-ARBA"/>
</dbReference>
<dbReference type="PANTHER" id="PTHR22847">
    <property type="entry name" value="WD40 REPEAT PROTEIN"/>
    <property type="match status" value="1"/>
</dbReference>
<name>A0A9W9YI79_9CNID</name>
<dbReference type="SUPFAM" id="SSF50978">
    <property type="entry name" value="WD40 repeat-like"/>
    <property type="match status" value="1"/>
</dbReference>
<evidence type="ECO:0000256" key="1">
    <source>
        <dbReference type="ARBA" id="ARBA00022574"/>
    </source>
</evidence>
<dbReference type="Gene3D" id="2.130.10.10">
    <property type="entry name" value="YVTN repeat-like/Quinoprotein amine dehydrogenase"/>
    <property type="match status" value="1"/>
</dbReference>
<comment type="caution">
    <text evidence="5">The sequence shown here is derived from an EMBL/GenBank/DDBJ whole genome shotgun (WGS) entry which is preliminary data.</text>
</comment>
<dbReference type="FunFam" id="2.130.10.10:FF:000471">
    <property type="entry name" value="Peptidylprolyl isomerase domain and WD repeat-containing protein"/>
    <property type="match status" value="1"/>
</dbReference>
<reference evidence="5" key="1">
    <citation type="submission" date="2023-01" db="EMBL/GenBank/DDBJ databases">
        <title>Genome assembly of the deep-sea coral Lophelia pertusa.</title>
        <authorList>
            <person name="Herrera S."/>
            <person name="Cordes E."/>
        </authorList>
    </citation>
    <scope>NUCLEOTIDE SEQUENCE</scope>
    <source>
        <strain evidence="5">USNM1676648</strain>
        <tissue evidence="5">Polyp</tissue>
    </source>
</reference>
<evidence type="ECO:0000256" key="2">
    <source>
        <dbReference type="ARBA" id="ARBA00022737"/>
    </source>
</evidence>
<dbReference type="PROSITE" id="PS50082">
    <property type="entry name" value="WD_REPEATS_2"/>
    <property type="match status" value="1"/>
</dbReference>
<feature type="repeat" description="WD" evidence="3">
    <location>
        <begin position="105"/>
        <end position="138"/>
    </location>
</feature>
<evidence type="ECO:0000256" key="4">
    <source>
        <dbReference type="SAM" id="MobiDB-lite"/>
    </source>
</evidence>
<feature type="region of interest" description="Disordered" evidence="4">
    <location>
        <begin position="1"/>
        <end position="31"/>
    </location>
</feature>
<dbReference type="PANTHER" id="PTHR22847:SF637">
    <property type="entry name" value="WD REPEAT DOMAIN 5B"/>
    <property type="match status" value="1"/>
</dbReference>
<dbReference type="OrthoDB" id="10264753at2759"/>
<dbReference type="InterPro" id="IPR036322">
    <property type="entry name" value="WD40_repeat_dom_sf"/>
</dbReference>
<proteinExistence type="predicted"/>
<keyword evidence="5" id="KW-0413">Isomerase</keyword>
<gene>
    <name evidence="5" type="primary">PPWD1_6</name>
    <name evidence="5" type="ORF">OS493_036083</name>
</gene>
<protein>
    <submittedName>
        <fullName evidence="5">Peptidylprolyl isomerase domain and WD repeat containing protein 1</fullName>
        <ecNumber evidence="5">5.2.1.8</ecNumber>
    </submittedName>
</protein>
<evidence type="ECO:0000313" key="6">
    <source>
        <dbReference type="Proteomes" id="UP001163046"/>
    </source>
</evidence>
<evidence type="ECO:0000256" key="3">
    <source>
        <dbReference type="PROSITE-ProRule" id="PRU00221"/>
    </source>
</evidence>
<dbReference type="Pfam" id="PF00400">
    <property type="entry name" value="WD40"/>
    <property type="match status" value="1"/>
</dbReference>
<keyword evidence="2" id="KW-0677">Repeat</keyword>
<evidence type="ECO:0000313" key="5">
    <source>
        <dbReference type="EMBL" id="KAJ7351669.1"/>
    </source>
</evidence>
<dbReference type="InterPro" id="IPR001680">
    <property type="entry name" value="WD40_rpt"/>
</dbReference>
<dbReference type="InterPro" id="IPR015943">
    <property type="entry name" value="WD40/YVTN_repeat-like_dom_sf"/>
</dbReference>
<dbReference type="Proteomes" id="UP001163046">
    <property type="component" value="Unassembled WGS sequence"/>
</dbReference>
<keyword evidence="6" id="KW-1185">Reference proteome</keyword>
<feature type="compositionally biased region" description="Basic and acidic residues" evidence="4">
    <location>
        <begin position="1"/>
        <end position="17"/>
    </location>
</feature>
<accession>A0A9W9YI79</accession>
<dbReference type="SMART" id="SM00320">
    <property type="entry name" value="WD40"/>
    <property type="match status" value="3"/>
</dbReference>
<organism evidence="5 6">
    <name type="scientific">Desmophyllum pertusum</name>
    <dbReference type="NCBI Taxonomy" id="174260"/>
    <lineage>
        <taxon>Eukaryota</taxon>
        <taxon>Metazoa</taxon>
        <taxon>Cnidaria</taxon>
        <taxon>Anthozoa</taxon>
        <taxon>Hexacorallia</taxon>
        <taxon>Scleractinia</taxon>
        <taxon>Caryophylliina</taxon>
        <taxon>Caryophylliidae</taxon>
        <taxon>Desmophyllum</taxon>
    </lineage>
</organism>
<keyword evidence="1 3" id="KW-0853">WD repeat</keyword>